<dbReference type="AlphaFoldDB" id="A0A437M5X5"/>
<dbReference type="Proteomes" id="UP000282971">
    <property type="component" value="Unassembled WGS sequence"/>
</dbReference>
<dbReference type="InterPro" id="IPR051017">
    <property type="entry name" value="Aldolase-II_Adducin_sf"/>
</dbReference>
<dbReference type="RefSeq" id="WP_127741268.1">
    <property type="nucleotide sequence ID" value="NZ_SACN01000001.1"/>
</dbReference>
<dbReference type="InterPro" id="IPR001303">
    <property type="entry name" value="Aldolase_II/adducin_N"/>
</dbReference>
<dbReference type="Pfam" id="PF00596">
    <property type="entry name" value="Aldolase_II"/>
    <property type="match status" value="1"/>
</dbReference>
<dbReference type="GO" id="GO:0005856">
    <property type="term" value="C:cytoskeleton"/>
    <property type="evidence" value="ECO:0007669"/>
    <property type="project" value="TreeGrafter"/>
</dbReference>
<protein>
    <submittedName>
        <fullName evidence="3">Class II aldolase/adducin family protein</fullName>
    </submittedName>
</protein>
<evidence type="ECO:0000259" key="2">
    <source>
        <dbReference type="SMART" id="SM01007"/>
    </source>
</evidence>
<sequence>MEKSPVTPIHRTSDHAMSEVEWRTRVDLAAFYRLVDHFGWTDLIYNHLSARIPDATNTYLVNRYGLMFEEITASNLITVDAESGAVLPRPGSAGAERNEAVHVLHGSVLRSRPDLMCLAHVHTPAIMAVSAMEGGLFPITQTAMGLMGLLGYHDYGFDDAACDRLVHDFATADIVILRNHGVLIGGTTIAEAFVHLHNFEFACKAQVAAVANRDGCIVPPKSVLEQHVAVVDRWMERAGGPRDGRECIEWQACLRMLERRGIDYAI</sequence>
<dbReference type="GO" id="GO:0051015">
    <property type="term" value="F:actin filament binding"/>
    <property type="evidence" value="ECO:0007669"/>
    <property type="project" value="TreeGrafter"/>
</dbReference>
<dbReference type="SUPFAM" id="SSF53639">
    <property type="entry name" value="AraD/HMP-PK domain-like"/>
    <property type="match status" value="1"/>
</dbReference>
<name>A0A437M5X5_9SPHN</name>
<dbReference type="SMART" id="SM01007">
    <property type="entry name" value="Aldolase_II"/>
    <property type="match status" value="1"/>
</dbReference>
<gene>
    <name evidence="3" type="ORF">EOD43_03875</name>
</gene>
<dbReference type="EMBL" id="SACN01000001">
    <property type="protein sequence ID" value="RVT93047.1"/>
    <property type="molecule type" value="Genomic_DNA"/>
</dbReference>
<dbReference type="PANTHER" id="PTHR10672">
    <property type="entry name" value="ADDUCIN"/>
    <property type="match status" value="1"/>
</dbReference>
<comment type="similarity">
    <text evidence="1">Belongs to the aldolase class II family.</text>
</comment>
<dbReference type="OrthoDB" id="5291399at2"/>
<reference evidence="3 4" key="1">
    <citation type="submission" date="2019-01" db="EMBL/GenBank/DDBJ databases">
        <authorList>
            <person name="Chen W.-M."/>
        </authorList>
    </citation>
    <scope>NUCLEOTIDE SEQUENCE [LARGE SCALE GENOMIC DNA]</scope>
    <source>
        <strain evidence="3 4">CCP-7</strain>
    </source>
</reference>
<evidence type="ECO:0000313" key="3">
    <source>
        <dbReference type="EMBL" id="RVT93047.1"/>
    </source>
</evidence>
<organism evidence="3 4">
    <name type="scientific">Sphingomonas crocodyli</name>
    <dbReference type="NCBI Taxonomy" id="1979270"/>
    <lineage>
        <taxon>Bacteria</taxon>
        <taxon>Pseudomonadati</taxon>
        <taxon>Pseudomonadota</taxon>
        <taxon>Alphaproteobacteria</taxon>
        <taxon>Sphingomonadales</taxon>
        <taxon>Sphingomonadaceae</taxon>
        <taxon>Sphingomonas</taxon>
    </lineage>
</organism>
<evidence type="ECO:0000256" key="1">
    <source>
        <dbReference type="ARBA" id="ARBA00037961"/>
    </source>
</evidence>
<keyword evidence="4" id="KW-1185">Reference proteome</keyword>
<dbReference type="PANTHER" id="PTHR10672:SF3">
    <property type="entry name" value="PROTEIN HU-LI TAI SHAO"/>
    <property type="match status" value="1"/>
</dbReference>
<dbReference type="Gene3D" id="3.40.225.10">
    <property type="entry name" value="Class II aldolase/adducin N-terminal domain"/>
    <property type="match status" value="1"/>
</dbReference>
<proteinExistence type="inferred from homology"/>
<dbReference type="InterPro" id="IPR036409">
    <property type="entry name" value="Aldolase_II/adducin_N_sf"/>
</dbReference>
<feature type="domain" description="Class II aldolase/adducin N-terminal" evidence="2">
    <location>
        <begin position="26"/>
        <end position="207"/>
    </location>
</feature>
<comment type="caution">
    <text evidence="3">The sequence shown here is derived from an EMBL/GenBank/DDBJ whole genome shotgun (WGS) entry which is preliminary data.</text>
</comment>
<evidence type="ECO:0000313" key="4">
    <source>
        <dbReference type="Proteomes" id="UP000282971"/>
    </source>
</evidence>
<accession>A0A437M5X5</accession>
<dbReference type="NCBIfam" id="NF005451">
    <property type="entry name" value="PRK07044.1"/>
    <property type="match status" value="1"/>
</dbReference>